<dbReference type="CDD" id="cd11391">
    <property type="entry name" value="bHLH_PAS"/>
    <property type="match status" value="1"/>
</dbReference>
<dbReference type="InterPro" id="IPR050933">
    <property type="entry name" value="Circadian_TF"/>
</dbReference>
<dbReference type="InterPro" id="IPR011598">
    <property type="entry name" value="bHLH_dom"/>
</dbReference>
<accession>A0ABY6KV22</accession>
<dbReference type="InterPro" id="IPR001067">
    <property type="entry name" value="Nuc_translocat"/>
</dbReference>
<dbReference type="EMBL" id="CP092872">
    <property type="protein sequence ID" value="UYV72715.1"/>
    <property type="molecule type" value="Genomic_DNA"/>
</dbReference>
<dbReference type="Gene3D" id="4.10.280.10">
    <property type="entry name" value="Helix-loop-helix DNA-binding domain"/>
    <property type="match status" value="1"/>
</dbReference>
<reference evidence="2 3" key="1">
    <citation type="submission" date="2022-01" db="EMBL/GenBank/DDBJ databases">
        <title>A chromosomal length assembly of Cordylochernes scorpioides.</title>
        <authorList>
            <person name="Zeh D."/>
            <person name="Zeh J."/>
        </authorList>
    </citation>
    <scope>NUCLEOTIDE SEQUENCE [LARGE SCALE GENOMIC DNA]</scope>
    <source>
        <strain evidence="2">IN4F17</strain>
        <tissue evidence="2">Whole Body</tissue>
    </source>
</reference>
<dbReference type="PANTHER" id="PTHR23042">
    <property type="entry name" value="CIRCADIAN PROTEIN CLOCK/ARNT/BMAL/PAS"/>
    <property type="match status" value="1"/>
</dbReference>
<name>A0ABY6KV22_9ARAC</name>
<organism evidence="2 3">
    <name type="scientific">Cordylochernes scorpioides</name>
    <dbReference type="NCBI Taxonomy" id="51811"/>
    <lineage>
        <taxon>Eukaryota</taxon>
        <taxon>Metazoa</taxon>
        <taxon>Ecdysozoa</taxon>
        <taxon>Arthropoda</taxon>
        <taxon>Chelicerata</taxon>
        <taxon>Arachnida</taxon>
        <taxon>Pseudoscorpiones</taxon>
        <taxon>Cheliferoidea</taxon>
        <taxon>Chernetidae</taxon>
        <taxon>Cordylochernes</taxon>
    </lineage>
</organism>
<evidence type="ECO:0000259" key="1">
    <source>
        <dbReference type="PROSITE" id="PS50888"/>
    </source>
</evidence>
<dbReference type="SMART" id="SM00353">
    <property type="entry name" value="HLH"/>
    <property type="match status" value="1"/>
</dbReference>
<sequence>MAAIDMKNRHHMQPLLTWSTNAAYPEDEFDGSYVSGSNGSMTRAQRNQAEKQRRDKLNAYISELATIVPMVAMASKRLDKTSILRLSAAHLRIYQSET</sequence>
<gene>
    <name evidence="2" type="ORF">LAZ67_10000390</name>
</gene>
<protein>
    <submittedName>
        <fullName evidence="2">Met</fullName>
    </submittedName>
</protein>
<dbReference type="PRINTS" id="PR00785">
    <property type="entry name" value="NCTRNSLOCATR"/>
</dbReference>
<dbReference type="Proteomes" id="UP001235939">
    <property type="component" value="Chromosome 10"/>
</dbReference>
<proteinExistence type="predicted"/>
<feature type="domain" description="BHLH" evidence="1">
    <location>
        <begin position="41"/>
        <end position="94"/>
    </location>
</feature>
<dbReference type="Pfam" id="PF00010">
    <property type="entry name" value="HLH"/>
    <property type="match status" value="1"/>
</dbReference>
<evidence type="ECO:0000313" key="3">
    <source>
        <dbReference type="Proteomes" id="UP001235939"/>
    </source>
</evidence>
<dbReference type="PROSITE" id="PS50888">
    <property type="entry name" value="BHLH"/>
    <property type="match status" value="1"/>
</dbReference>
<dbReference type="InterPro" id="IPR036638">
    <property type="entry name" value="HLH_DNA-bd_sf"/>
</dbReference>
<evidence type="ECO:0000313" key="2">
    <source>
        <dbReference type="EMBL" id="UYV72715.1"/>
    </source>
</evidence>
<dbReference type="SUPFAM" id="SSF47459">
    <property type="entry name" value="HLH, helix-loop-helix DNA-binding domain"/>
    <property type="match status" value="1"/>
</dbReference>
<keyword evidence="3" id="KW-1185">Reference proteome</keyword>